<dbReference type="PANTHER" id="PTHR21879:SF9">
    <property type="entry name" value="OSIRIS 16"/>
    <property type="match status" value="1"/>
</dbReference>
<protein>
    <submittedName>
        <fullName evidence="3">Uncharacterized protein LOC112688390</fullName>
    </submittedName>
</protein>
<reference evidence="3" key="1">
    <citation type="submission" date="2025-08" db="UniProtKB">
        <authorList>
            <consortium name="RefSeq"/>
        </authorList>
    </citation>
    <scope>IDENTIFICATION</scope>
    <source>
        <tissue evidence="3">Whole body</tissue>
    </source>
</reference>
<proteinExistence type="predicted"/>
<evidence type="ECO:0000313" key="2">
    <source>
        <dbReference type="Proteomes" id="UP000694846"/>
    </source>
</evidence>
<sequence>MHPSASFLPPLCLVLYLTGNVLAAADQSDLGPASDENSTLTTNPQDNSTTAAVRCANNYTMTCVKRDVLVFLDALDAERSYEIYPGFTIYQRRSSGGDGAAPSNESLDAANSTRLDQLITKRLNDYVDSIDLRVKLLNPIDTTARSVSNTVLERILPFLRMSRKKKDHHGMYWAAGTMAAVGASALMALSSKALVTAGVALAMAIYNCMKGGGGGGKGGGNHLTATLMEESAVVPHRQCAEAVVDISGVHAYPADVERYPGSRKTVDIVSPAMPVYRIHQTSEDYSSYNPPQSQSGQYT</sequence>
<evidence type="ECO:0000313" key="3">
    <source>
        <dbReference type="RefSeq" id="XP_025417338.1"/>
    </source>
</evidence>
<dbReference type="Pfam" id="PF07898">
    <property type="entry name" value="DUF1676"/>
    <property type="match status" value="1"/>
</dbReference>
<name>A0A8B8G3F9_9HEMI</name>
<dbReference type="RefSeq" id="XP_025417338.1">
    <property type="nucleotide sequence ID" value="XM_025561553.1"/>
</dbReference>
<feature type="signal peptide" evidence="1">
    <location>
        <begin position="1"/>
        <end position="23"/>
    </location>
</feature>
<organism evidence="2 3">
    <name type="scientific">Sipha flava</name>
    <name type="common">yellow sugarcane aphid</name>
    <dbReference type="NCBI Taxonomy" id="143950"/>
    <lineage>
        <taxon>Eukaryota</taxon>
        <taxon>Metazoa</taxon>
        <taxon>Ecdysozoa</taxon>
        <taxon>Arthropoda</taxon>
        <taxon>Hexapoda</taxon>
        <taxon>Insecta</taxon>
        <taxon>Pterygota</taxon>
        <taxon>Neoptera</taxon>
        <taxon>Paraneoptera</taxon>
        <taxon>Hemiptera</taxon>
        <taxon>Sternorrhyncha</taxon>
        <taxon>Aphidomorpha</taxon>
        <taxon>Aphidoidea</taxon>
        <taxon>Aphididae</taxon>
        <taxon>Sipha</taxon>
    </lineage>
</organism>
<dbReference type="AlphaFoldDB" id="A0A8B8G3F9"/>
<dbReference type="InterPro" id="IPR012464">
    <property type="entry name" value="DUF1676"/>
</dbReference>
<evidence type="ECO:0000256" key="1">
    <source>
        <dbReference type="SAM" id="SignalP"/>
    </source>
</evidence>
<accession>A0A8B8G3F9</accession>
<keyword evidence="1" id="KW-0732">Signal</keyword>
<feature type="chain" id="PRO_5034943475" evidence="1">
    <location>
        <begin position="24"/>
        <end position="299"/>
    </location>
</feature>
<dbReference type="GO" id="GO:0016020">
    <property type="term" value="C:membrane"/>
    <property type="evidence" value="ECO:0007669"/>
    <property type="project" value="TreeGrafter"/>
</dbReference>
<dbReference type="OrthoDB" id="6627399at2759"/>
<dbReference type="PANTHER" id="PTHR21879">
    <property type="entry name" value="FI03362P-RELATED-RELATED"/>
    <property type="match status" value="1"/>
</dbReference>
<keyword evidence="2" id="KW-1185">Reference proteome</keyword>
<dbReference type="Proteomes" id="UP000694846">
    <property type="component" value="Unplaced"/>
</dbReference>
<gene>
    <name evidence="3" type="primary">LOC112688390</name>
</gene>
<dbReference type="GeneID" id="112688390"/>